<dbReference type="AlphaFoldDB" id="A0A3M7LDV1"/>
<comment type="caution">
    <text evidence="1">The sequence shown here is derived from an EMBL/GenBank/DDBJ whole genome shotgun (WGS) entry which is preliminary data.</text>
</comment>
<name>A0A3M7LDV1_9FLAO</name>
<evidence type="ECO:0000313" key="1">
    <source>
        <dbReference type="EMBL" id="RMZ59682.1"/>
    </source>
</evidence>
<proteinExistence type="predicted"/>
<reference evidence="1 2" key="1">
    <citation type="submission" date="2018-08" db="EMBL/GenBank/DDBJ databases">
        <title>Chryseobacterium nematophagum: a novel matrix digesting pathogen of nematodes.</title>
        <authorList>
            <person name="Page A."/>
            <person name="Roberts M."/>
            <person name="Felix M.-A."/>
            <person name="Weir W."/>
        </authorList>
    </citation>
    <scope>NUCLEOTIDE SEQUENCE [LARGE SCALE GENOMIC DNA]</scope>
    <source>
        <strain evidence="1 2">JUb275</strain>
    </source>
</reference>
<evidence type="ECO:0000313" key="2">
    <source>
        <dbReference type="Proteomes" id="UP000267524"/>
    </source>
</evidence>
<dbReference type="Proteomes" id="UP000267524">
    <property type="component" value="Unassembled WGS sequence"/>
</dbReference>
<accession>A0A3M7LDV1</accession>
<organism evidence="1 2">
    <name type="scientific">Chryseobacterium nematophagum</name>
    <dbReference type="NCBI Taxonomy" id="2305228"/>
    <lineage>
        <taxon>Bacteria</taxon>
        <taxon>Pseudomonadati</taxon>
        <taxon>Bacteroidota</taxon>
        <taxon>Flavobacteriia</taxon>
        <taxon>Flavobacteriales</taxon>
        <taxon>Weeksellaceae</taxon>
        <taxon>Chryseobacterium group</taxon>
        <taxon>Chryseobacterium</taxon>
    </lineage>
</organism>
<gene>
    <name evidence="1" type="ORF">D1632_08645</name>
</gene>
<dbReference type="EMBL" id="QWIV01000013">
    <property type="protein sequence ID" value="RMZ59682.1"/>
    <property type="molecule type" value="Genomic_DNA"/>
</dbReference>
<protein>
    <submittedName>
        <fullName evidence="1">Uncharacterized protein</fullName>
    </submittedName>
</protein>
<keyword evidence="2" id="KW-1185">Reference proteome</keyword>
<sequence length="77" mass="8741">MILKNLNTKKLTVAQMKTLEGGNANGFPGTPFSDEVVGELNGKVYTRKDIPFFGFTDEQMEEYMKLNRRNFEAAYGK</sequence>